<dbReference type="PRINTS" id="PR00081">
    <property type="entry name" value="GDHRDH"/>
</dbReference>
<protein>
    <recommendedName>
        <fullName evidence="4">Ketoreductase domain-containing protein</fullName>
    </recommendedName>
</protein>
<feature type="domain" description="Ketoreductase" evidence="4">
    <location>
        <begin position="90"/>
        <end position="263"/>
    </location>
</feature>
<dbReference type="SMART" id="SM00822">
    <property type="entry name" value="PKS_KR"/>
    <property type="match status" value="1"/>
</dbReference>
<sequence>MLNTTGRNSRLLRYVLNSSFSTVAPRQVALYPRPGNPWTTTGRPNLIANRGFASTTDATSATATQGVTLSRSTEAYLTANVNDLLSLKDRVTVITGGGRGIGLALAFAVAEAGGQVAIVDAAERPHEHYHKLEATCNKVKYYQSDVTDYARLQSTFNSISEHFHRVDGIITAAGICPDEPFLERNPESVKRCFEINSLGTYYSAQLAARQMTKQPRLENSASAGSIVMVASIAAHQASLGQYTSDYCSSKGAVLSLSRQLSVELARPGIRVNCLSPGYIMTDLVLDIADTRPGLAQIFVSEPPMKRMGDRSELKGAVVYLLSEASSYMTGGELLITGGMHAGRTE</sequence>
<name>A0A2P7YMR0_9PEZI</name>
<reference evidence="5 6" key="1">
    <citation type="submission" date="2017-05" db="EMBL/GenBank/DDBJ databases">
        <title>Draft genome sequence of Elsinoe australis.</title>
        <authorList>
            <person name="Cheng Q."/>
        </authorList>
    </citation>
    <scope>NUCLEOTIDE SEQUENCE [LARGE SCALE GENOMIC DNA]</scope>
    <source>
        <strain evidence="5 6">NL1</strain>
    </source>
</reference>
<dbReference type="FunFam" id="3.40.50.720:FF:000084">
    <property type="entry name" value="Short-chain dehydrogenase reductase"/>
    <property type="match status" value="1"/>
</dbReference>
<dbReference type="InterPro" id="IPR057326">
    <property type="entry name" value="KR_dom"/>
</dbReference>
<proteinExistence type="inferred from homology"/>
<evidence type="ECO:0000313" key="6">
    <source>
        <dbReference type="Proteomes" id="UP000243723"/>
    </source>
</evidence>
<dbReference type="GO" id="GO:0050664">
    <property type="term" value="F:oxidoreductase activity, acting on NAD(P)H, oxygen as acceptor"/>
    <property type="evidence" value="ECO:0007669"/>
    <property type="project" value="TreeGrafter"/>
</dbReference>
<accession>A0A2P7YMR0</accession>
<dbReference type="SUPFAM" id="SSF51735">
    <property type="entry name" value="NAD(P)-binding Rossmann-fold domains"/>
    <property type="match status" value="1"/>
</dbReference>
<organism evidence="5 6">
    <name type="scientific">Elsinoe australis</name>
    <dbReference type="NCBI Taxonomy" id="40998"/>
    <lineage>
        <taxon>Eukaryota</taxon>
        <taxon>Fungi</taxon>
        <taxon>Dikarya</taxon>
        <taxon>Ascomycota</taxon>
        <taxon>Pezizomycotina</taxon>
        <taxon>Dothideomycetes</taxon>
        <taxon>Dothideomycetidae</taxon>
        <taxon>Myriangiales</taxon>
        <taxon>Elsinoaceae</taxon>
        <taxon>Elsinoe</taxon>
    </lineage>
</organism>
<evidence type="ECO:0000259" key="4">
    <source>
        <dbReference type="SMART" id="SM00822"/>
    </source>
</evidence>
<dbReference type="Pfam" id="PF13561">
    <property type="entry name" value="adh_short_C2"/>
    <property type="match status" value="1"/>
</dbReference>
<keyword evidence="6" id="KW-1185">Reference proteome</keyword>
<dbReference type="InterPro" id="IPR036291">
    <property type="entry name" value="NAD(P)-bd_dom_sf"/>
</dbReference>
<keyword evidence="2" id="KW-0521">NADP</keyword>
<evidence type="ECO:0000313" key="5">
    <source>
        <dbReference type="EMBL" id="PSK37235.1"/>
    </source>
</evidence>
<evidence type="ECO:0000256" key="3">
    <source>
        <dbReference type="ARBA" id="ARBA00023002"/>
    </source>
</evidence>
<dbReference type="GO" id="GO:0016616">
    <property type="term" value="F:oxidoreductase activity, acting on the CH-OH group of donors, NAD or NADP as acceptor"/>
    <property type="evidence" value="ECO:0007669"/>
    <property type="project" value="UniProtKB-ARBA"/>
</dbReference>
<evidence type="ECO:0000256" key="2">
    <source>
        <dbReference type="ARBA" id="ARBA00022857"/>
    </source>
</evidence>
<dbReference type="Gene3D" id="3.40.50.720">
    <property type="entry name" value="NAD(P)-binding Rossmann-like Domain"/>
    <property type="match status" value="1"/>
</dbReference>
<dbReference type="PROSITE" id="PS00061">
    <property type="entry name" value="ADH_SHORT"/>
    <property type="match status" value="1"/>
</dbReference>
<dbReference type="InterPro" id="IPR020904">
    <property type="entry name" value="Sc_DH/Rdtase_CS"/>
</dbReference>
<dbReference type="OrthoDB" id="417891at2759"/>
<dbReference type="PANTHER" id="PTHR43008">
    <property type="entry name" value="BENZIL REDUCTASE"/>
    <property type="match status" value="1"/>
</dbReference>
<comment type="similarity">
    <text evidence="1">Belongs to the short-chain dehydrogenases/reductases (SDR) family.</text>
</comment>
<evidence type="ECO:0000256" key="1">
    <source>
        <dbReference type="ARBA" id="ARBA00006484"/>
    </source>
</evidence>
<dbReference type="PANTHER" id="PTHR43008:SF4">
    <property type="entry name" value="CHAIN DEHYDROGENASE, PUTATIVE (AFU_ORTHOLOGUE AFUA_4G08710)-RELATED"/>
    <property type="match status" value="1"/>
</dbReference>
<dbReference type="AlphaFoldDB" id="A0A2P7YMR0"/>
<dbReference type="Proteomes" id="UP000243723">
    <property type="component" value="Unassembled WGS sequence"/>
</dbReference>
<gene>
    <name evidence="5" type="ORF">B9Z65_1977</name>
</gene>
<keyword evidence="3" id="KW-0560">Oxidoreductase</keyword>
<dbReference type="InterPro" id="IPR002347">
    <property type="entry name" value="SDR_fam"/>
</dbReference>
<dbReference type="EMBL" id="NHZQ01000412">
    <property type="protein sequence ID" value="PSK37235.1"/>
    <property type="molecule type" value="Genomic_DNA"/>
</dbReference>
<dbReference type="STRING" id="40998.A0A2P7YMR0"/>
<dbReference type="PRINTS" id="PR00080">
    <property type="entry name" value="SDRFAMILY"/>
</dbReference>
<comment type="caution">
    <text evidence="5">The sequence shown here is derived from an EMBL/GenBank/DDBJ whole genome shotgun (WGS) entry which is preliminary data.</text>
</comment>